<dbReference type="AlphaFoldDB" id="A0A6M3IEL9"/>
<dbReference type="Gene3D" id="3.40.50.150">
    <property type="entry name" value="Vaccinia Virus protein VP39"/>
    <property type="match status" value="1"/>
</dbReference>
<reference evidence="1" key="1">
    <citation type="submission" date="2020-03" db="EMBL/GenBank/DDBJ databases">
        <title>The deep terrestrial virosphere.</title>
        <authorList>
            <person name="Holmfeldt K."/>
            <person name="Nilsson E."/>
            <person name="Simone D."/>
            <person name="Lopez-Fernandez M."/>
            <person name="Wu X."/>
            <person name="de Brujin I."/>
            <person name="Lundin D."/>
            <person name="Andersson A."/>
            <person name="Bertilsson S."/>
            <person name="Dopson M."/>
        </authorList>
    </citation>
    <scope>NUCLEOTIDE SEQUENCE</scope>
    <source>
        <strain evidence="1">MM415B01979</strain>
    </source>
</reference>
<dbReference type="GO" id="GO:0032259">
    <property type="term" value="P:methylation"/>
    <property type="evidence" value="ECO:0007669"/>
    <property type="project" value="UniProtKB-KW"/>
</dbReference>
<dbReference type="Pfam" id="PF13489">
    <property type="entry name" value="Methyltransf_23"/>
    <property type="match status" value="1"/>
</dbReference>
<keyword evidence="1" id="KW-0489">Methyltransferase</keyword>
<name>A0A6M3IEL9_9ZZZZ</name>
<sequence length="206" mass="23116">MAATIDTGQVTVPGTELDTLRDRLNTAGKKPGNIWFRHRDYYMKYLCPKLEWALLDFGAYVGANLLHYHELGHIIDGVEAVDTYVQAYRDRVHGMDDPPVMHHCLIEEFAPVRQYEAVICCEVLQYSPYPRNIFAKAAECLRPDGALFTSVPARECPTDYRIVTPQNLIDWYQSTGFVVDAVVFVPGSLNQPGCVSQVIAGGRLHA</sequence>
<protein>
    <submittedName>
        <fullName evidence="1">Putative methyltransferase</fullName>
    </submittedName>
</protein>
<dbReference type="SUPFAM" id="SSF53335">
    <property type="entry name" value="S-adenosyl-L-methionine-dependent methyltransferases"/>
    <property type="match status" value="1"/>
</dbReference>
<gene>
    <name evidence="1" type="ORF">MM415B01979_0011</name>
</gene>
<dbReference type="EMBL" id="MT141186">
    <property type="protein sequence ID" value="QJA55865.1"/>
    <property type="molecule type" value="Genomic_DNA"/>
</dbReference>
<proteinExistence type="predicted"/>
<dbReference type="GO" id="GO:0008168">
    <property type="term" value="F:methyltransferase activity"/>
    <property type="evidence" value="ECO:0007669"/>
    <property type="project" value="UniProtKB-KW"/>
</dbReference>
<evidence type="ECO:0000313" key="1">
    <source>
        <dbReference type="EMBL" id="QJA55865.1"/>
    </source>
</evidence>
<dbReference type="InterPro" id="IPR029063">
    <property type="entry name" value="SAM-dependent_MTases_sf"/>
</dbReference>
<accession>A0A6M3IEL9</accession>
<keyword evidence="1" id="KW-0808">Transferase</keyword>
<organism evidence="1">
    <name type="scientific">viral metagenome</name>
    <dbReference type="NCBI Taxonomy" id="1070528"/>
    <lineage>
        <taxon>unclassified sequences</taxon>
        <taxon>metagenomes</taxon>
        <taxon>organismal metagenomes</taxon>
    </lineage>
</organism>